<reference evidence="9 10" key="1">
    <citation type="submission" date="2016-04" db="EMBL/GenBank/DDBJ databases">
        <title>Draft genome sequence of Janthinobacterium psychrotolerans sp. nov., isolated from freshwater sediments in Denmark.</title>
        <authorList>
            <person name="Gong X."/>
            <person name="Skrivergaard S."/>
            <person name="Korsgaard B.S."/>
            <person name="Schreiber L."/>
            <person name="Marshall I.P."/>
            <person name="Finster K."/>
            <person name="Schramm A."/>
        </authorList>
    </citation>
    <scope>NUCLEOTIDE SEQUENCE [LARGE SCALE GENOMIC DNA]</scope>
    <source>
        <strain evidence="9 10">S3-2</strain>
    </source>
</reference>
<dbReference type="Pfam" id="PF10502">
    <property type="entry name" value="Peptidase_S26"/>
    <property type="match status" value="1"/>
</dbReference>
<comment type="subcellular location">
    <subcellularLocation>
        <location evidence="7">Membrane</location>
        <topology evidence="7">Single-pass type II membrane protein</topology>
    </subcellularLocation>
</comment>
<evidence type="ECO:0000256" key="4">
    <source>
        <dbReference type="ARBA" id="ARBA00019232"/>
    </source>
</evidence>
<dbReference type="GO" id="GO:0009003">
    <property type="term" value="F:signal peptidase activity"/>
    <property type="evidence" value="ECO:0007669"/>
    <property type="project" value="UniProtKB-EC"/>
</dbReference>
<evidence type="ECO:0000256" key="6">
    <source>
        <dbReference type="PIRSR" id="PIRSR600223-1"/>
    </source>
</evidence>
<dbReference type="PATRIC" id="fig|1747903.4.peg.3330"/>
<dbReference type="AlphaFoldDB" id="A0A1A7C5Y8"/>
<comment type="caution">
    <text evidence="9">The sequence shown here is derived from an EMBL/GenBank/DDBJ whole genome shotgun (WGS) entry which is preliminary data.</text>
</comment>
<dbReference type="SUPFAM" id="SSF51306">
    <property type="entry name" value="LexA/Signal peptidase"/>
    <property type="match status" value="1"/>
</dbReference>
<protein>
    <recommendedName>
        <fullName evidence="4 7">Signal peptidase I</fullName>
        <ecNumber evidence="3 7">3.4.21.89</ecNumber>
    </recommendedName>
</protein>
<dbReference type="GO" id="GO:0016020">
    <property type="term" value="C:membrane"/>
    <property type="evidence" value="ECO:0007669"/>
    <property type="project" value="UniProtKB-SubCell"/>
</dbReference>
<dbReference type="Gene3D" id="2.10.109.10">
    <property type="entry name" value="Umud Fragment, subunit A"/>
    <property type="match status" value="1"/>
</dbReference>
<dbReference type="GO" id="GO:0010027">
    <property type="term" value="P:thylakoid membrane organization"/>
    <property type="evidence" value="ECO:0007669"/>
    <property type="project" value="TreeGrafter"/>
</dbReference>
<dbReference type="EC" id="3.4.21.89" evidence="3 7"/>
<sequence length="209" mass="23179">MLFGVFRTAVADWNPIPSASMRPNLLEGDVVFVNRLAYNVKVPLTDIVLQQTGEPERGDIVTFSSPLDGTRLIKRIIGLPGDTVAMRNEQLFINGQAAQYGAFDTVAETVTTVGQLQARRVSEQGSGQAQAHRIQLLPQLPARRNFAAVTVPAGHYMMLGDNRDNSADSRYFGFVPRALLIGKAERILVSANIQEHWQPRFDRFGMKLQ</sequence>
<evidence type="ECO:0000256" key="2">
    <source>
        <dbReference type="ARBA" id="ARBA00009370"/>
    </source>
</evidence>
<evidence type="ECO:0000259" key="8">
    <source>
        <dbReference type="Pfam" id="PF10502"/>
    </source>
</evidence>
<dbReference type="RefSeq" id="WP_065307698.1">
    <property type="nucleotide sequence ID" value="NZ_LOCQ01000052.1"/>
</dbReference>
<evidence type="ECO:0000313" key="9">
    <source>
        <dbReference type="EMBL" id="OBV39723.1"/>
    </source>
</evidence>
<name>A0A1A7C5Y8_9BURK</name>
<dbReference type="NCBIfam" id="TIGR02227">
    <property type="entry name" value="sigpep_I_bact"/>
    <property type="match status" value="1"/>
</dbReference>
<comment type="similarity">
    <text evidence="2 7">Belongs to the peptidase S26 family.</text>
</comment>
<accession>A0A1A7C5Y8</accession>
<dbReference type="InterPro" id="IPR036286">
    <property type="entry name" value="LexA/Signal_pep-like_sf"/>
</dbReference>
<comment type="catalytic activity">
    <reaction evidence="1 7">
        <text>Cleavage of hydrophobic, N-terminal signal or leader sequences from secreted and periplasmic proteins.</text>
        <dbReference type="EC" id="3.4.21.89"/>
    </reaction>
</comment>
<organism evidence="9 10">
    <name type="scientific">Janthinobacterium psychrotolerans</name>
    <dbReference type="NCBI Taxonomy" id="1747903"/>
    <lineage>
        <taxon>Bacteria</taxon>
        <taxon>Pseudomonadati</taxon>
        <taxon>Pseudomonadota</taxon>
        <taxon>Betaproteobacteria</taxon>
        <taxon>Burkholderiales</taxon>
        <taxon>Oxalobacteraceae</taxon>
        <taxon>Janthinobacterium</taxon>
    </lineage>
</organism>
<evidence type="ECO:0000256" key="5">
    <source>
        <dbReference type="ARBA" id="ARBA00022801"/>
    </source>
</evidence>
<evidence type="ECO:0000256" key="1">
    <source>
        <dbReference type="ARBA" id="ARBA00000677"/>
    </source>
</evidence>
<dbReference type="InterPro" id="IPR019758">
    <property type="entry name" value="Pept_S26A_signal_pept_1_CS"/>
</dbReference>
<gene>
    <name evidence="9" type="ORF">ASR47_1011114</name>
</gene>
<dbReference type="Proteomes" id="UP000092713">
    <property type="component" value="Unassembled WGS sequence"/>
</dbReference>
<evidence type="ECO:0000256" key="3">
    <source>
        <dbReference type="ARBA" id="ARBA00013208"/>
    </source>
</evidence>
<dbReference type="InterPro" id="IPR000223">
    <property type="entry name" value="Pept_S26A_signal_pept_1"/>
</dbReference>
<dbReference type="OrthoDB" id="9815782at2"/>
<dbReference type="PROSITE" id="PS00760">
    <property type="entry name" value="SPASE_I_2"/>
    <property type="match status" value="1"/>
</dbReference>
<dbReference type="PRINTS" id="PR00727">
    <property type="entry name" value="LEADERPTASE"/>
</dbReference>
<dbReference type="InterPro" id="IPR019757">
    <property type="entry name" value="Pept_S26A_signal_pept_1_Lys-AS"/>
</dbReference>
<feature type="active site" evidence="6">
    <location>
        <position position="20"/>
    </location>
</feature>
<dbReference type="PANTHER" id="PTHR43390">
    <property type="entry name" value="SIGNAL PEPTIDASE I"/>
    <property type="match status" value="1"/>
</dbReference>
<proteinExistence type="inferred from homology"/>
<feature type="active site" evidence="6">
    <location>
        <position position="74"/>
    </location>
</feature>
<dbReference type="PANTHER" id="PTHR43390:SF1">
    <property type="entry name" value="CHLOROPLAST PROCESSING PEPTIDASE"/>
    <property type="match status" value="1"/>
</dbReference>
<dbReference type="EMBL" id="LOCQ01000052">
    <property type="protein sequence ID" value="OBV39723.1"/>
    <property type="molecule type" value="Genomic_DNA"/>
</dbReference>
<keyword evidence="7" id="KW-0645">Protease</keyword>
<dbReference type="STRING" id="1747903.ASR47_1011114"/>
<evidence type="ECO:0000313" key="10">
    <source>
        <dbReference type="Proteomes" id="UP000092713"/>
    </source>
</evidence>
<dbReference type="GO" id="GO:0004252">
    <property type="term" value="F:serine-type endopeptidase activity"/>
    <property type="evidence" value="ECO:0007669"/>
    <property type="project" value="InterPro"/>
</dbReference>
<dbReference type="PROSITE" id="PS00761">
    <property type="entry name" value="SPASE_I_3"/>
    <property type="match status" value="1"/>
</dbReference>
<dbReference type="InterPro" id="IPR019533">
    <property type="entry name" value="Peptidase_S26"/>
</dbReference>
<dbReference type="CDD" id="cd06530">
    <property type="entry name" value="S26_SPase_I"/>
    <property type="match status" value="1"/>
</dbReference>
<dbReference type="GO" id="GO:0006465">
    <property type="term" value="P:signal peptide processing"/>
    <property type="evidence" value="ECO:0007669"/>
    <property type="project" value="InterPro"/>
</dbReference>
<feature type="domain" description="Peptidase S26" evidence="8">
    <location>
        <begin position="2"/>
        <end position="186"/>
    </location>
</feature>
<keyword evidence="10" id="KW-1185">Reference proteome</keyword>
<evidence type="ECO:0000256" key="7">
    <source>
        <dbReference type="RuleBase" id="RU362042"/>
    </source>
</evidence>
<keyword evidence="5 7" id="KW-0378">Hydrolase</keyword>